<dbReference type="GO" id="GO:0045454">
    <property type="term" value="P:cell redox homeostasis"/>
    <property type="evidence" value="ECO:0007669"/>
    <property type="project" value="TreeGrafter"/>
</dbReference>
<dbReference type="PROSITE" id="PS51674">
    <property type="entry name" value="4FE4S_WBL"/>
    <property type="match status" value="1"/>
</dbReference>
<dbReference type="GO" id="GO:0045892">
    <property type="term" value="P:negative regulation of DNA-templated transcription"/>
    <property type="evidence" value="ECO:0007669"/>
    <property type="project" value="TreeGrafter"/>
</dbReference>
<proteinExistence type="inferred from homology"/>
<dbReference type="GO" id="GO:0051539">
    <property type="term" value="F:4 iron, 4 sulfur cluster binding"/>
    <property type="evidence" value="ECO:0007669"/>
    <property type="project" value="UniProtKB-UniRule"/>
</dbReference>
<feature type="binding site" evidence="11">
    <location>
        <position position="200"/>
    </location>
    <ligand>
        <name>[4Fe-4S] cluster</name>
        <dbReference type="ChEBI" id="CHEBI:49883"/>
    </ligand>
</feature>
<dbReference type="GO" id="GO:0046872">
    <property type="term" value="F:metal ion binding"/>
    <property type="evidence" value="ECO:0007669"/>
    <property type="project" value="UniProtKB-KW"/>
</dbReference>
<dbReference type="InterPro" id="IPR034768">
    <property type="entry name" value="4FE4S_WBL"/>
</dbReference>
<keyword evidence="10 11" id="KW-0804">Transcription</keyword>
<comment type="function">
    <text evidence="11">Acts as a transcriptional regulator. Probably redox-responsive. The apo- but not holo-form probably binds DNA.</text>
</comment>
<evidence type="ECO:0000256" key="1">
    <source>
        <dbReference type="ARBA" id="ARBA00004496"/>
    </source>
</evidence>
<dbReference type="GO" id="GO:0003677">
    <property type="term" value="F:DNA binding"/>
    <property type="evidence" value="ECO:0007669"/>
    <property type="project" value="UniProtKB-UniRule"/>
</dbReference>
<gene>
    <name evidence="11" type="primary">whiB</name>
    <name evidence="13" type="ORF">E1267_28195</name>
</gene>
<dbReference type="AlphaFoldDB" id="A0A4R4N8S3"/>
<dbReference type="Proteomes" id="UP000295157">
    <property type="component" value="Unassembled WGS sequence"/>
</dbReference>
<reference evidence="13 14" key="1">
    <citation type="submission" date="2019-02" db="EMBL/GenBank/DDBJ databases">
        <title>Draft genome sequences of novel Actinobacteria.</title>
        <authorList>
            <person name="Sahin N."/>
            <person name="Ay H."/>
            <person name="Saygin H."/>
        </authorList>
    </citation>
    <scope>NUCLEOTIDE SEQUENCE [LARGE SCALE GENOMIC DNA]</scope>
    <source>
        <strain evidence="13 14">KC201</strain>
    </source>
</reference>
<sequence>MADHRAVAAGRRLRQRHLLQHGGHPRRGLSHGRLHADLRDRQGEDRRSLAQRHVLRAGARPAQRLGAPSTRIIRARCAPGTAPRLPRHGAVPGPPISERCSHHALPVQVRRYLLDQLRAHRRLGSPVDVRHLRGRGGVRAWLRTAVPARLPHLRLALPDRRPVRAGGGPVTTTADPFPALFGGSQPLNLLADLLKQDPACQLEDADLFTSPEGEEPDQARQDREALAKAICARCPARAACLDYALTIRPRDGVWAGYTADEINALTRIFARIDLPKEVA</sequence>
<keyword evidence="14" id="KW-1185">Reference proteome</keyword>
<dbReference type="GO" id="GO:0005737">
    <property type="term" value="C:cytoplasm"/>
    <property type="evidence" value="ECO:0007669"/>
    <property type="project" value="UniProtKB-SubCell"/>
</dbReference>
<comment type="similarity">
    <text evidence="2 11">Belongs to the WhiB family.</text>
</comment>
<accession>A0A4R4N8S3</accession>
<name>A0A4R4N8S3_9ACTN</name>
<organism evidence="13 14">
    <name type="scientific">Nonomuraea longispora</name>
    <dbReference type="NCBI Taxonomy" id="1848320"/>
    <lineage>
        <taxon>Bacteria</taxon>
        <taxon>Bacillati</taxon>
        <taxon>Actinomycetota</taxon>
        <taxon>Actinomycetes</taxon>
        <taxon>Streptosporangiales</taxon>
        <taxon>Streptosporangiaceae</taxon>
        <taxon>Nonomuraea</taxon>
    </lineage>
</organism>
<evidence type="ECO:0000313" key="13">
    <source>
        <dbReference type="EMBL" id="TDC02862.1"/>
    </source>
</evidence>
<evidence type="ECO:0000313" key="14">
    <source>
        <dbReference type="Proteomes" id="UP000295157"/>
    </source>
</evidence>
<evidence type="ECO:0000256" key="5">
    <source>
        <dbReference type="ARBA" id="ARBA00023004"/>
    </source>
</evidence>
<evidence type="ECO:0000256" key="6">
    <source>
        <dbReference type="ARBA" id="ARBA00023014"/>
    </source>
</evidence>
<keyword evidence="7 11" id="KW-0805">Transcription regulation</keyword>
<dbReference type="HAMAP" id="MF_01479">
    <property type="entry name" value="WhiB"/>
    <property type="match status" value="1"/>
</dbReference>
<keyword evidence="11" id="KW-0963">Cytoplasm</keyword>
<keyword evidence="6 11" id="KW-0411">Iron-sulfur</keyword>
<evidence type="ECO:0000256" key="9">
    <source>
        <dbReference type="ARBA" id="ARBA00023157"/>
    </source>
</evidence>
<evidence type="ECO:0000259" key="12">
    <source>
        <dbReference type="PROSITE" id="PS51674"/>
    </source>
</evidence>
<comment type="PTM">
    <text evidence="11">The Fe-S cluster can be nitrosylated by nitric oxide (NO).</text>
</comment>
<evidence type="ECO:0000256" key="11">
    <source>
        <dbReference type="HAMAP-Rule" id="MF_01479"/>
    </source>
</evidence>
<evidence type="ECO:0000256" key="10">
    <source>
        <dbReference type="ARBA" id="ARBA00023163"/>
    </source>
</evidence>
<keyword evidence="4 11" id="KW-0479">Metal-binding</keyword>
<dbReference type="InterPro" id="IPR003482">
    <property type="entry name" value="Whib"/>
</dbReference>
<feature type="binding site" evidence="11">
    <location>
        <position position="234"/>
    </location>
    <ligand>
        <name>[4Fe-4S] cluster</name>
        <dbReference type="ChEBI" id="CHEBI:49883"/>
    </ligand>
</feature>
<keyword evidence="5 11" id="KW-0408">Iron</keyword>
<evidence type="ECO:0000256" key="7">
    <source>
        <dbReference type="ARBA" id="ARBA00023015"/>
    </source>
</evidence>
<protein>
    <recommendedName>
        <fullName evidence="11">Transcriptional regulator WhiB</fullName>
    </recommendedName>
</protein>
<evidence type="ECO:0000256" key="3">
    <source>
        <dbReference type="ARBA" id="ARBA00022485"/>
    </source>
</evidence>
<keyword evidence="8 11" id="KW-0238">DNA-binding</keyword>
<evidence type="ECO:0000256" key="2">
    <source>
        <dbReference type="ARBA" id="ARBA00006597"/>
    </source>
</evidence>
<evidence type="ECO:0000256" key="4">
    <source>
        <dbReference type="ARBA" id="ARBA00022723"/>
    </source>
</evidence>
<comment type="PTM">
    <text evidence="11">Upon Fe-S cluster removal intramolecular disulfide bonds are formed.</text>
</comment>
<dbReference type="GO" id="GO:0047134">
    <property type="term" value="F:protein-disulfide reductase [NAD(P)H] activity"/>
    <property type="evidence" value="ECO:0007669"/>
    <property type="project" value="TreeGrafter"/>
</dbReference>
<feature type="binding site" evidence="11">
    <location>
        <position position="231"/>
    </location>
    <ligand>
        <name>[4Fe-4S] cluster</name>
        <dbReference type="ChEBI" id="CHEBI:49883"/>
    </ligand>
</feature>
<dbReference type="PANTHER" id="PTHR38839">
    <property type="entry name" value="TRANSCRIPTIONAL REGULATOR WHID-RELATED"/>
    <property type="match status" value="1"/>
</dbReference>
<dbReference type="GO" id="GO:0035731">
    <property type="term" value="F:dinitrosyl-iron complex binding"/>
    <property type="evidence" value="ECO:0007669"/>
    <property type="project" value="UniProtKB-UniRule"/>
</dbReference>
<feature type="domain" description="4Fe-4S Wbl-type" evidence="12">
    <location>
        <begin position="199"/>
        <end position="264"/>
    </location>
</feature>
<keyword evidence="9 11" id="KW-1015">Disulfide bond</keyword>
<dbReference type="EMBL" id="SMJZ01000126">
    <property type="protein sequence ID" value="TDC02862.1"/>
    <property type="molecule type" value="Genomic_DNA"/>
</dbReference>
<keyword evidence="3 11" id="KW-0004">4Fe-4S</keyword>
<comment type="subcellular location">
    <subcellularLocation>
        <location evidence="1 11">Cytoplasm</location>
    </subcellularLocation>
</comment>
<comment type="cofactor">
    <cofactor evidence="11">
        <name>[4Fe-4S] cluster</name>
        <dbReference type="ChEBI" id="CHEBI:49883"/>
    </cofactor>
    <text evidence="11">Binds 1 [4Fe-4S] cluster per subunit. Following nitrosylation of the [4Fe-4S] cluster binds 1 [4Fe-8(NO)] cluster per subunit.</text>
</comment>
<comment type="caution">
    <text evidence="13">The sequence shown here is derived from an EMBL/GenBank/DDBJ whole genome shotgun (WGS) entry which is preliminary data.</text>
</comment>
<feature type="binding site" evidence="11">
    <location>
        <position position="240"/>
    </location>
    <ligand>
        <name>[4Fe-4S] cluster</name>
        <dbReference type="ChEBI" id="CHEBI:49883"/>
    </ligand>
</feature>
<evidence type="ECO:0000256" key="8">
    <source>
        <dbReference type="ARBA" id="ARBA00023125"/>
    </source>
</evidence>
<dbReference type="Pfam" id="PF02467">
    <property type="entry name" value="Whib"/>
    <property type="match status" value="1"/>
</dbReference>